<dbReference type="InterPro" id="IPR057727">
    <property type="entry name" value="WCX_dom"/>
</dbReference>
<dbReference type="PROSITE" id="PS52050">
    <property type="entry name" value="WYL"/>
    <property type="match status" value="1"/>
</dbReference>
<dbReference type="SUPFAM" id="SSF46785">
    <property type="entry name" value="Winged helix' DNA-binding domain"/>
    <property type="match status" value="1"/>
</dbReference>
<proteinExistence type="predicted"/>
<name>A0A644Y8G5_9ZZZZ</name>
<dbReference type="InterPro" id="IPR001034">
    <property type="entry name" value="DeoR_HTH"/>
</dbReference>
<dbReference type="InterPro" id="IPR051534">
    <property type="entry name" value="CBASS_pafABC_assoc_protein"/>
</dbReference>
<dbReference type="PANTHER" id="PTHR34580">
    <property type="match status" value="1"/>
</dbReference>
<dbReference type="Pfam" id="PF25583">
    <property type="entry name" value="WCX"/>
    <property type="match status" value="1"/>
</dbReference>
<keyword evidence="2" id="KW-0804">Transcription</keyword>
<sequence>MKNDRLFQMVYILLEKGSITAPELASTLEVSVRTVYRDVEALSMAGVPVYASQGKGGGISLMPNYSFDKALLSDDEQNQILFAIQSLQATDQPVGALLKKLGGMFQKQNVSWIEADFSRWGMGRVDNEKFERLKTAILEKRVLEILYCSTSGDTTKRSILPFKLIFKDKSWYLQAFCKKADDYRLFKVNRIVELEVTNERFTESFDDAPPMELDLLPLSAFTTIRLRFSPAVAFRVYDEFDRRQVSPQADGFMVVETSLPADDWVAHYLFSFGTEVEILSPPELRQELEAYAKKIYEHYKT</sequence>
<dbReference type="InterPro" id="IPR026881">
    <property type="entry name" value="WYL_dom"/>
</dbReference>
<dbReference type="InterPro" id="IPR013196">
    <property type="entry name" value="HTH_11"/>
</dbReference>
<evidence type="ECO:0000256" key="1">
    <source>
        <dbReference type="ARBA" id="ARBA00023015"/>
    </source>
</evidence>
<dbReference type="PIRSF" id="PIRSF016838">
    <property type="entry name" value="PafC"/>
    <property type="match status" value="1"/>
</dbReference>
<dbReference type="EMBL" id="VSSQ01003806">
    <property type="protein sequence ID" value="MPM22414.1"/>
    <property type="molecule type" value="Genomic_DNA"/>
</dbReference>
<dbReference type="InterPro" id="IPR028349">
    <property type="entry name" value="PafC-like"/>
</dbReference>
<keyword evidence="1" id="KW-0805">Transcription regulation</keyword>
<dbReference type="Gene3D" id="1.10.10.10">
    <property type="entry name" value="Winged helix-like DNA-binding domain superfamily/Winged helix DNA-binding domain"/>
    <property type="match status" value="1"/>
</dbReference>
<feature type="domain" description="HTH deoR-type" evidence="3">
    <location>
        <begin position="2"/>
        <end position="60"/>
    </location>
</feature>
<reference evidence="4" key="1">
    <citation type="submission" date="2019-08" db="EMBL/GenBank/DDBJ databases">
        <authorList>
            <person name="Kucharzyk K."/>
            <person name="Murdoch R.W."/>
            <person name="Higgins S."/>
            <person name="Loffler F."/>
        </authorList>
    </citation>
    <scope>NUCLEOTIDE SEQUENCE</scope>
</reference>
<dbReference type="GO" id="GO:0003700">
    <property type="term" value="F:DNA-binding transcription factor activity"/>
    <property type="evidence" value="ECO:0007669"/>
    <property type="project" value="InterPro"/>
</dbReference>
<dbReference type="AlphaFoldDB" id="A0A644Y8G5"/>
<organism evidence="4">
    <name type="scientific">bioreactor metagenome</name>
    <dbReference type="NCBI Taxonomy" id="1076179"/>
    <lineage>
        <taxon>unclassified sequences</taxon>
        <taxon>metagenomes</taxon>
        <taxon>ecological metagenomes</taxon>
    </lineage>
</organism>
<dbReference type="PANTHER" id="PTHR34580:SF1">
    <property type="entry name" value="PROTEIN PAFC"/>
    <property type="match status" value="1"/>
</dbReference>
<dbReference type="PROSITE" id="PS51000">
    <property type="entry name" value="HTH_DEOR_2"/>
    <property type="match status" value="1"/>
</dbReference>
<evidence type="ECO:0000313" key="4">
    <source>
        <dbReference type="EMBL" id="MPM22414.1"/>
    </source>
</evidence>
<comment type="caution">
    <text evidence="4">The sequence shown here is derived from an EMBL/GenBank/DDBJ whole genome shotgun (WGS) entry which is preliminary data.</text>
</comment>
<accession>A0A644Y8G5</accession>
<dbReference type="InterPro" id="IPR036390">
    <property type="entry name" value="WH_DNA-bd_sf"/>
</dbReference>
<dbReference type="Pfam" id="PF08279">
    <property type="entry name" value="HTH_11"/>
    <property type="match status" value="1"/>
</dbReference>
<dbReference type="Pfam" id="PF13280">
    <property type="entry name" value="WYL"/>
    <property type="match status" value="1"/>
</dbReference>
<dbReference type="InterPro" id="IPR036388">
    <property type="entry name" value="WH-like_DNA-bd_sf"/>
</dbReference>
<protein>
    <submittedName>
        <fullName evidence="4">Protein PafC</fullName>
    </submittedName>
</protein>
<gene>
    <name evidence="4" type="primary">pafC_3</name>
    <name evidence="4" type="ORF">SDC9_68869</name>
</gene>
<evidence type="ECO:0000256" key="2">
    <source>
        <dbReference type="ARBA" id="ARBA00023163"/>
    </source>
</evidence>
<evidence type="ECO:0000259" key="3">
    <source>
        <dbReference type="PROSITE" id="PS51000"/>
    </source>
</evidence>